<gene>
    <name evidence="1" type="ORF">LCGC14_2584000</name>
</gene>
<evidence type="ECO:0000313" key="1">
    <source>
        <dbReference type="EMBL" id="KKL07636.1"/>
    </source>
</evidence>
<accession>A0A0F9CPP2</accession>
<sequence length="81" mass="8977">PRTVSGRREEALEKVTTALGAAEEVLEPLKEEIEGLRDSLEEHFSETQRFASVSEAADALDTGLTQVQESREVLDGIDFSW</sequence>
<reference evidence="1" key="1">
    <citation type="journal article" date="2015" name="Nature">
        <title>Complex archaea that bridge the gap between prokaryotes and eukaryotes.</title>
        <authorList>
            <person name="Spang A."/>
            <person name="Saw J.H."/>
            <person name="Jorgensen S.L."/>
            <person name="Zaremba-Niedzwiedzka K."/>
            <person name="Martijn J."/>
            <person name="Lind A.E."/>
            <person name="van Eijk R."/>
            <person name="Schleper C."/>
            <person name="Guy L."/>
            <person name="Ettema T.J."/>
        </authorList>
    </citation>
    <scope>NUCLEOTIDE SEQUENCE</scope>
</reference>
<dbReference type="AlphaFoldDB" id="A0A0F9CPP2"/>
<organism evidence="1">
    <name type="scientific">marine sediment metagenome</name>
    <dbReference type="NCBI Taxonomy" id="412755"/>
    <lineage>
        <taxon>unclassified sequences</taxon>
        <taxon>metagenomes</taxon>
        <taxon>ecological metagenomes</taxon>
    </lineage>
</organism>
<dbReference type="EMBL" id="LAZR01043205">
    <property type="protein sequence ID" value="KKL07636.1"/>
    <property type="molecule type" value="Genomic_DNA"/>
</dbReference>
<protein>
    <submittedName>
        <fullName evidence="1">Uncharacterized protein</fullName>
    </submittedName>
</protein>
<feature type="non-terminal residue" evidence="1">
    <location>
        <position position="1"/>
    </location>
</feature>
<proteinExistence type="predicted"/>
<comment type="caution">
    <text evidence="1">The sequence shown here is derived from an EMBL/GenBank/DDBJ whole genome shotgun (WGS) entry which is preliminary data.</text>
</comment>
<name>A0A0F9CPP2_9ZZZZ</name>